<gene>
    <name evidence="1" type="ORF">H4R18_003304</name>
</gene>
<dbReference type="EMBL" id="JANBUL010000128">
    <property type="protein sequence ID" value="KAJ2780717.1"/>
    <property type="molecule type" value="Genomic_DNA"/>
</dbReference>
<keyword evidence="2" id="KW-1185">Reference proteome</keyword>
<dbReference type="Proteomes" id="UP001140217">
    <property type="component" value="Unassembled WGS sequence"/>
</dbReference>
<evidence type="ECO:0000313" key="1">
    <source>
        <dbReference type="EMBL" id="KAJ2780717.1"/>
    </source>
</evidence>
<organism evidence="1 2">
    <name type="scientific">Coemansia javaensis</name>
    <dbReference type="NCBI Taxonomy" id="2761396"/>
    <lineage>
        <taxon>Eukaryota</taxon>
        <taxon>Fungi</taxon>
        <taxon>Fungi incertae sedis</taxon>
        <taxon>Zoopagomycota</taxon>
        <taxon>Kickxellomycotina</taxon>
        <taxon>Kickxellomycetes</taxon>
        <taxon>Kickxellales</taxon>
        <taxon>Kickxellaceae</taxon>
        <taxon>Coemansia</taxon>
    </lineage>
</organism>
<sequence>MSETSLPSDILYLVLRDVCGPQPYLQPEWKRHLALLAVCREWRRVALPLVYRCVGADCRDGGIVSRRSGGPDPAAGPPALALTTNSTLVAALGYVALVRRIDLALNWVQNPFPALDKVTDVLEAGAQQWPGARRLRLRIDFGHHPFNGDAVDAATYTPDILRAVDRLSRLMPNLVELEYRGLEESPISSALFGALSAKYAQSAAWIASSHSVAAHGPYRFTRLARMNIALSDDADDLPPAVAPEPLTRLTLRTVPHEYSWGNFAAGGQAVEFSSLKTLTVNYGQPPRFRGDALAAGTHRHEDHCRVSFPQLRHLHLVNNAECTPIAEHGVFPSRLKSLSFSGSIGALNSLAGSRLPALGRLTMHLAYHPSESHIDPFAAINRLASRADGEATAQLLVKNDISPSILGGARCPCVTKVTMFVPLHAGIVVRLLEALPGMETLIVSQLWCALMPDFASGLEPGAHARERAAPLNTSTRVLVMCSNATELDTGKLAVLAKHLLLRLPSLKKLTAIQVPATEMLPFIRTSAPLYPHLNGVVLELKHQRTLPRTATPPLSPAKLAIRP</sequence>
<comment type="caution">
    <text evidence="1">The sequence shown here is derived from an EMBL/GenBank/DDBJ whole genome shotgun (WGS) entry which is preliminary data.</text>
</comment>
<name>A0A9W8LHI2_9FUNG</name>
<reference evidence="1" key="1">
    <citation type="submission" date="2022-07" db="EMBL/GenBank/DDBJ databases">
        <title>Phylogenomic reconstructions and comparative analyses of Kickxellomycotina fungi.</title>
        <authorList>
            <person name="Reynolds N.K."/>
            <person name="Stajich J.E."/>
            <person name="Barry K."/>
            <person name="Grigoriev I.V."/>
            <person name="Crous P."/>
            <person name="Smith M.E."/>
        </authorList>
    </citation>
    <scope>NUCLEOTIDE SEQUENCE</scope>
    <source>
        <strain evidence="1">NBRC 105414</strain>
    </source>
</reference>
<proteinExistence type="predicted"/>
<evidence type="ECO:0000313" key="2">
    <source>
        <dbReference type="Proteomes" id="UP001140217"/>
    </source>
</evidence>
<dbReference type="AlphaFoldDB" id="A0A9W8LHI2"/>
<protein>
    <submittedName>
        <fullName evidence="1">Uncharacterized protein</fullName>
    </submittedName>
</protein>
<accession>A0A9W8LHI2</accession>
<dbReference type="OrthoDB" id="5600363at2759"/>